<comment type="caution">
    <text evidence="2">The sequence shown here is derived from an EMBL/GenBank/DDBJ whole genome shotgun (WGS) entry which is preliminary data.</text>
</comment>
<reference evidence="3" key="1">
    <citation type="journal article" date="2019" name="Int. J. Syst. Evol. Microbiol.">
        <title>The Global Catalogue of Microorganisms (GCM) 10K type strain sequencing project: providing services to taxonomists for standard genome sequencing and annotation.</title>
        <authorList>
            <consortium name="The Broad Institute Genomics Platform"/>
            <consortium name="The Broad Institute Genome Sequencing Center for Infectious Disease"/>
            <person name="Wu L."/>
            <person name="Ma J."/>
        </authorList>
    </citation>
    <scope>NUCLEOTIDE SEQUENCE [LARGE SCALE GENOMIC DNA]</scope>
    <source>
        <strain evidence="3">JCM 6242</strain>
    </source>
</reference>
<evidence type="ECO:0000313" key="2">
    <source>
        <dbReference type="EMBL" id="GAA2875731.1"/>
    </source>
</evidence>
<evidence type="ECO:0000313" key="3">
    <source>
        <dbReference type="Proteomes" id="UP001500831"/>
    </source>
</evidence>
<dbReference type="Pfam" id="PF12728">
    <property type="entry name" value="HTH_17"/>
    <property type="match status" value="1"/>
</dbReference>
<proteinExistence type="predicted"/>
<sequence>MQSDDELVYTVDETVAKLKIAKSRVFALIKSGAIESILIDGPRTRRIPRSALVDYIERLRAEQNGSAA</sequence>
<evidence type="ECO:0000259" key="1">
    <source>
        <dbReference type="Pfam" id="PF12728"/>
    </source>
</evidence>
<dbReference type="InterPro" id="IPR041657">
    <property type="entry name" value="HTH_17"/>
</dbReference>
<name>A0ABP6IG86_9ACTN</name>
<organism evidence="2 3">
    <name type="scientific">Streptosporangium fragile</name>
    <dbReference type="NCBI Taxonomy" id="46186"/>
    <lineage>
        <taxon>Bacteria</taxon>
        <taxon>Bacillati</taxon>
        <taxon>Actinomycetota</taxon>
        <taxon>Actinomycetes</taxon>
        <taxon>Streptosporangiales</taxon>
        <taxon>Streptosporangiaceae</taxon>
        <taxon>Streptosporangium</taxon>
    </lineage>
</organism>
<gene>
    <name evidence="2" type="ORF">GCM10010517_36710</name>
</gene>
<dbReference type="EMBL" id="BAAAVI010000024">
    <property type="protein sequence ID" value="GAA2875731.1"/>
    <property type="molecule type" value="Genomic_DNA"/>
</dbReference>
<accession>A0ABP6IG86</accession>
<feature type="domain" description="Helix-turn-helix" evidence="1">
    <location>
        <begin position="8"/>
        <end position="59"/>
    </location>
</feature>
<keyword evidence="3" id="KW-1185">Reference proteome</keyword>
<dbReference type="RefSeq" id="WP_344972855.1">
    <property type="nucleotide sequence ID" value="NZ_BAAAVI010000024.1"/>
</dbReference>
<dbReference type="Proteomes" id="UP001500831">
    <property type="component" value="Unassembled WGS sequence"/>
</dbReference>
<protein>
    <recommendedName>
        <fullName evidence="1">Helix-turn-helix domain-containing protein</fullName>
    </recommendedName>
</protein>